<dbReference type="CDD" id="cd01734">
    <property type="entry name" value="YlxS_C"/>
    <property type="match status" value="1"/>
</dbReference>
<dbReference type="EMBL" id="JAEKNR010000234">
    <property type="protein sequence ID" value="MBJ7601033.1"/>
    <property type="molecule type" value="Genomic_DNA"/>
</dbReference>
<reference evidence="5" key="1">
    <citation type="submission" date="2020-10" db="EMBL/GenBank/DDBJ databases">
        <title>Ca. Dormibacterota MAGs.</title>
        <authorList>
            <person name="Montgomery K."/>
        </authorList>
    </citation>
    <scope>NUCLEOTIDE SEQUENCE [LARGE SCALE GENOMIC DNA]</scope>
    <source>
        <strain evidence="5">SC8812_S17_10</strain>
    </source>
</reference>
<dbReference type="InterPro" id="IPR003728">
    <property type="entry name" value="Ribosome_maturation_RimP"/>
</dbReference>
<evidence type="ECO:0000256" key="2">
    <source>
        <dbReference type="ARBA" id="ARBA00022517"/>
    </source>
</evidence>
<dbReference type="Gene3D" id="3.30.300.70">
    <property type="entry name" value="RimP-like superfamily, N-terminal"/>
    <property type="match status" value="1"/>
</dbReference>
<dbReference type="PANTHER" id="PTHR33867">
    <property type="entry name" value="RIBOSOME MATURATION FACTOR RIMP"/>
    <property type="match status" value="1"/>
</dbReference>
<sequence length="152" mass="16676">MPTWPIDEIQRLLEPTLAHMGYSIYSIGQTGPGGRTLRIAIDRSEGFISLEDCERVTLVASPLLDQADLIRDSYTLEVSSPGAERKLRDRAEYARFVGHKVNVRYRAGSSEVALEGFLVAADDAGVAVRGHKAEVTHLPWADVISTRLVASL</sequence>
<dbReference type="GO" id="GO:0005737">
    <property type="term" value="C:cytoplasm"/>
    <property type="evidence" value="ECO:0007669"/>
    <property type="project" value="UniProtKB-SubCell"/>
</dbReference>
<evidence type="ECO:0000313" key="6">
    <source>
        <dbReference type="Proteomes" id="UP000612893"/>
    </source>
</evidence>
<dbReference type="SUPFAM" id="SSF74942">
    <property type="entry name" value="YhbC-like, C-terminal domain"/>
    <property type="match status" value="1"/>
</dbReference>
<proteinExistence type="inferred from homology"/>
<dbReference type="InterPro" id="IPR035956">
    <property type="entry name" value="RimP_N_sf"/>
</dbReference>
<dbReference type="AlphaFoldDB" id="A0A934KDG9"/>
<accession>A0A934KDG9</accession>
<gene>
    <name evidence="3" type="primary">rimP</name>
    <name evidence="5" type="ORF">JF922_23550</name>
</gene>
<comment type="caution">
    <text evidence="5">The sequence shown here is derived from an EMBL/GenBank/DDBJ whole genome shotgun (WGS) entry which is preliminary data.</text>
</comment>
<dbReference type="Pfam" id="PF02576">
    <property type="entry name" value="RimP_N"/>
    <property type="match status" value="1"/>
</dbReference>
<dbReference type="HAMAP" id="MF_01077">
    <property type="entry name" value="RimP"/>
    <property type="match status" value="1"/>
</dbReference>
<comment type="function">
    <text evidence="3">Required for maturation of 30S ribosomal subunits.</text>
</comment>
<protein>
    <recommendedName>
        <fullName evidence="3">Ribosome maturation factor RimP</fullName>
    </recommendedName>
</protein>
<dbReference type="Proteomes" id="UP000612893">
    <property type="component" value="Unassembled WGS sequence"/>
</dbReference>
<keyword evidence="6" id="KW-1185">Reference proteome</keyword>
<evidence type="ECO:0000313" key="5">
    <source>
        <dbReference type="EMBL" id="MBJ7601033.1"/>
    </source>
</evidence>
<organism evidence="5 6">
    <name type="scientific">Candidatus Nephthysia bennettiae</name>
    <dbReference type="NCBI Taxonomy" id="3127016"/>
    <lineage>
        <taxon>Bacteria</taxon>
        <taxon>Bacillati</taxon>
        <taxon>Candidatus Dormiibacterota</taxon>
        <taxon>Candidatus Dormibacteria</taxon>
        <taxon>Candidatus Dormibacterales</taxon>
        <taxon>Candidatus Dormibacteraceae</taxon>
        <taxon>Candidatus Nephthysia</taxon>
    </lineage>
</organism>
<feature type="domain" description="Ribosome maturation factor RimP N-terminal" evidence="4">
    <location>
        <begin position="12"/>
        <end position="84"/>
    </location>
</feature>
<dbReference type="GO" id="GO:0042274">
    <property type="term" value="P:ribosomal small subunit biogenesis"/>
    <property type="evidence" value="ECO:0007669"/>
    <property type="project" value="UniProtKB-UniRule"/>
</dbReference>
<dbReference type="InterPro" id="IPR036847">
    <property type="entry name" value="RimP_C_sf"/>
</dbReference>
<evidence type="ECO:0000256" key="1">
    <source>
        <dbReference type="ARBA" id="ARBA00022490"/>
    </source>
</evidence>
<comment type="subcellular location">
    <subcellularLocation>
        <location evidence="3">Cytoplasm</location>
    </subcellularLocation>
</comment>
<dbReference type="SUPFAM" id="SSF75420">
    <property type="entry name" value="YhbC-like, N-terminal domain"/>
    <property type="match status" value="1"/>
</dbReference>
<keyword evidence="1 3" id="KW-0963">Cytoplasm</keyword>
<dbReference type="InterPro" id="IPR028989">
    <property type="entry name" value="RimP_N"/>
</dbReference>
<name>A0A934KDG9_9BACT</name>
<keyword evidence="2 3" id="KW-0690">Ribosome biogenesis</keyword>
<evidence type="ECO:0000256" key="3">
    <source>
        <dbReference type="HAMAP-Rule" id="MF_01077"/>
    </source>
</evidence>
<comment type="similarity">
    <text evidence="3">Belongs to the RimP family.</text>
</comment>
<dbReference type="PANTHER" id="PTHR33867:SF1">
    <property type="entry name" value="RIBOSOME MATURATION FACTOR RIMP"/>
    <property type="match status" value="1"/>
</dbReference>
<dbReference type="RefSeq" id="WP_338205077.1">
    <property type="nucleotide sequence ID" value="NZ_JAEKNR010000234.1"/>
</dbReference>
<dbReference type="InterPro" id="IPR028998">
    <property type="entry name" value="RimP_C"/>
</dbReference>
<evidence type="ECO:0000259" key="4">
    <source>
        <dbReference type="Pfam" id="PF02576"/>
    </source>
</evidence>